<dbReference type="AlphaFoldDB" id="D7B609"/>
<dbReference type="EMBL" id="CP002040">
    <property type="protein sequence ID" value="ADH65462.1"/>
    <property type="molecule type" value="Genomic_DNA"/>
</dbReference>
<organism evidence="1 2">
    <name type="scientific">Nocardiopsis dassonvillei (strain ATCC 23218 / DSM 43111 / CIP 107115 / JCM 7437 / KCTC 9190 / NBRC 14626 / NCTC 10488 / NRRL B-5397 / IMRU 509)</name>
    <name type="common">Actinomadura dassonvillei</name>
    <dbReference type="NCBI Taxonomy" id="446468"/>
    <lineage>
        <taxon>Bacteria</taxon>
        <taxon>Bacillati</taxon>
        <taxon>Actinomycetota</taxon>
        <taxon>Actinomycetes</taxon>
        <taxon>Streptosporangiales</taxon>
        <taxon>Nocardiopsidaceae</taxon>
        <taxon>Nocardiopsis</taxon>
    </lineage>
</organism>
<evidence type="ECO:0000313" key="1">
    <source>
        <dbReference type="EMBL" id="ADH65462.1"/>
    </source>
</evidence>
<sequence>MPGAGYRYAFSTGMSLLTRGFNVYVDLFPIPGARA</sequence>
<protein>
    <submittedName>
        <fullName evidence="1">Uncharacterized protein</fullName>
    </submittedName>
</protein>
<proteinExistence type="predicted"/>
<name>D7B609_NOCDD</name>
<keyword evidence="2" id="KW-1185">Reference proteome</keyword>
<accession>D7B609</accession>
<reference evidence="1 2" key="1">
    <citation type="journal article" date="2010" name="Stand. Genomic Sci.">
        <title>Complete genome sequence of Nocardiopsis dassonvillei type strain (IMRU 509).</title>
        <authorList>
            <person name="Sun H."/>
            <person name="Lapidus A."/>
            <person name="Nolan M."/>
            <person name="Lucas S."/>
            <person name="Del Rio T.G."/>
            <person name="Tice H."/>
            <person name="Cheng J.F."/>
            <person name="Tapia R."/>
            <person name="Han C."/>
            <person name="Goodwin L."/>
            <person name="Pitluck S."/>
            <person name="Pagani I."/>
            <person name="Ivanova N."/>
            <person name="Mavromatis K."/>
            <person name="Mikhailova N."/>
            <person name="Pati A."/>
            <person name="Chen A."/>
            <person name="Palaniappan K."/>
            <person name="Land M."/>
            <person name="Hauser L."/>
            <person name="Chang Y.J."/>
            <person name="Jeffries C.D."/>
            <person name="Djao O.D."/>
            <person name="Rohde M."/>
            <person name="Sikorski J."/>
            <person name="Goker M."/>
            <person name="Woyke T."/>
            <person name="Bristow J."/>
            <person name="Eisen J.A."/>
            <person name="Markowitz V."/>
            <person name="Hugenholtz P."/>
            <person name="Kyrpides N.C."/>
            <person name="Klenk H.P."/>
        </authorList>
    </citation>
    <scope>NUCLEOTIDE SEQUENCE [LARGE SCALE GENOMIC DNA]</scope>
    <source>
        <strain evidence="2">ATCC 23218 / DSM 43111 / CIP 107115 / JCM 7437 / KCTC 9190 / NBRC 14626 / NCTC 10488 / NRRL B-5397 / IMRU 509</strain>
    </source>
</reference>
<dbReference type="HOGENOM" id="CLU_3366097_0_0_11"/>
<dbReference type="KEGG" id="nda:Ndas_0009"/>
<dbReference type="Proteomes" id="UP000002219">
    <property type="component" value="Chromosome 1"/>
</dbReference>
<evidence type="ECO:0000313" key="2">
    <source>
        <dbReference type="Proteomes" id="UP000002219"/>
    </source>
</evidence>
<gene>
    <name evidence="1" type="ordered locus">Ndas_0009</name>
</gene>